<evidence type="ECO:0000313" key="6">
    <source>
        <dbReference type="Proteomes" id="UP000237718"/>
    </source>
</evidence>
<dbReference type="InterPro" id="IPR013131">
    <property type="entry name" value="Mannitol_DH_N"/>
</dbReference>
<evidence type="ECO:0000256" key="1">
    <source>
        <dbReference type="ARBA" id="ARBA00023002"/>
    </source>
</evidence>
<reference evidence="5 6" key="1">
    <citation type="submission" date="2018-03" db="EMBL/GenBank/DDBJ databases">
        <title>Genomic Encyclopedia of Archaeal and Bacterial Type Strains, Phase II (KMG-II): from individual species to whole genera.</title>
        <authorList>
            <person name="Goeker M."/>
        </authorList>
    </citation>
    <scope>NUCLEOTIDE SEQUENCE [LARGE SCALE GENOMIC DNA]</scope>
    <source>
        <strain evidence="5 6">DSM 25328</strain>
    </source>
</reference>
<dbReference type="GO" id="GO:0016491">
    <property type="term" value="F:oxidoreductase activity"/>
    <property type="evidence" value="ECO:0007669"/>
    <property type="project" value="UniProtKB-KW"/>
</dbReference>
<dbReference type="EMBL" id="PVUF01000015">
    <property type="protein sequence ID" value="PRZ45429.1"/>
    <property type="molecule type" value="Genomic_DNA"/>
</dbReference>
<accession>A0A2T1AA02</accession>
<keyword evidence="1" id="KW-0560">Oxidoreductase</keyword>
<dbReference type="SUPFAM" id="SSF51735">
    <property type="entry name" value="NAD(P)-binding Rossmann-fold domains"/>
    <property type="match status" value="1"/>
</dbReference>
<dbReference type="Pfam" id="PF01232">
    <property type="entry name" value="Mannitol_dh"/>
    <property type="match status" value="1"/>
</dbReference>
<sequence>MSNPTVIQFGTSRFLQAHADLFLSEAMPGARPVTVVQSSGDPQRAARLQALAEGYEVRIRGLRQGRPVEETCRVTSIERGLIFGPDLAEVQRLVAEEADMILSNTGDAGFGPQAADAGRCLDPAMSYPAKLAYLLRARFEQGGRAVQVLPTELLRGNGTALRDLVLAAAEGMDRDYRDWLRAEVVWVNSLVDRIVSEPLYPAGAIAEPYALWAIEAQPGLRRPCQHPAVQVVPDLGVIERRKLFVLNLGHSWMVAEWLARGRRDAEHVREVMADPDWAARLRTVFAEEVLPGFVAAGEGAGLEDYIETTLERFSNPFLDHRLADIAQNHAQKLERRIAAFLAWAEANGDGRAKPRLRAALQGEIG</sequence>
<dbReference type="InterPro" id="IPR036291">
    <property type="entry name" value="NAD(P)-bd_dom_sf"/>
</dbReference>
<dbReference type="InterPro" id="IPR013328">
    <property type="entry name" value="6PGD_dom2"/>
</dbReference>
<feature type="domain" description="Mannitol dehydrogenase N-terminal" evidence="3">
    <location>
        <begin position="5"/>
        <end position="216"/>
    </location>
</feature>
<dbReference type="Pfam" id="PF08125">
    <property type="entry name" value="Mannitol_dh_C"/>
    <property type="match status" value="1"/>
</dbReference>
<dbReference type="RefSeq" id="WP_106165058.1">
    <property type="nucleotide sequence ID" value="NZ_PVUF01000015.1"/>
</dbReference>
<dbReference type="OrthoDB" id="271711at2"/>
<dbReference type="AlphaFoldDB" id="A0A2T1AA02"/>
<organism evidence="5 6">
    <name type="scientific">Tritonibacter scottomollicae</name>
    <name type="common">Epibacterium scottomollicae</name>
    <dbReference type="NCBI Taxonomy" id="483013"/>
    <lineage>
        <taxon>Bacteria</taxon>
        <taxon>Pseudomonadati</taxon>
        <taxon>Pseudomonadota</taxon>
        <taxon>Alphaproteobacteria</taxon>
        <taxon>Rhodobacterales</taxon>
        <taxon>Paracoccaceae</taxon>
        <taxon>Tritonibacter</taxon>
    </lineage>
</organism>
<keyword evidence="2" id="KW-0520">NAD</keyword>
<dbReference type="InterPro" id="IPR013118">
    <property type="entry name" value="Mannitol_DH_C"/>
</dbReference>
<feature type="domain" description="Mannitol dehydrogenase C-terminal" evidence="4">
    <location>
        <begin position="239"/>
        <end position="347"/>
    </location>
</feature>
<dbReference type="PANTHER" id="PTHR30524:SF0">
    <property type="entry name" value="ALTRONATE OXIDOREDUCTASE-RELATED"/>
    <property type="match status" value="1"/>
</dbReference>
<dbReference type="Gene3D" id="1.10.1040.10">
    <property type="entry name" value="N-(1-d-carboxylethyl)-l-norvaline Dehydrogenase, domain 2"/>
    <property type="match status" value="1"/>
</dbReference>
<dbReference type="InterPro" id="IPR008927">
    <property type="entry name" value="6-PGluconate_DH-like_C_sf"/>
</dbReference>
<evidence type="ECO:0000313" key="5">
    <source>
        <dbReference type="EMBL" id="PRZ45429.1"/>
    </source>
</evidence>
<gene>
    <name evidence="5" type="ORF">CLV89_11512</name>
</gene>
<evidence type="ECO:0000259" key="4">
    <source>
        <dbReference type="Pfam" id="PF08125"/>
    </source>
</evidence>
<evidence type="ECO:0000259" key="3">
    <source>
        <dbReference type="Pfam" id="PF01232"/>
    </source>
</evidence>
<protein>
    <submittedName>
        <fullName evidence="5">Tagaturonate reductase</fullName>
    </submittedName>
</protein>
<proteinExistence type="predicted"/>
<dbReference type="Gene3D" id="3.40.50.720">
    <property type="entry name" value="NAD(P)-binding Rossmann-like Domain"/>
    <property type="match status" value="1"/>
</dbReference>
<evidence type="ECO:0000256" key="2">
    <source>
        <dbReference type="ARBA" id="ARBA00023027"/>
    </source>
</evidence>
<comment type="caution">
    <text evidence="5">The sequence shown here is derived from an EMBL/GenBank/DDBJ whole genome shotgun (WGS) entry which is preliminary data.</text>
</comment>
<dbReference type="SUPFAM" id="SSF48179">
    <property type="entry name" value="6-phosphogluconate dehydrogenase C-terminal domain-like"/>
    <property type="match status" value="1"/>
</dbReference>
<dbReference type="Proteomes" id="UP000237718">
    <property type="component" value="Unassembled WGS sequence"/>
</dbReference>
<name>A0A2T1AA02_TRISK</name>
<dbReference type="PANTHER" id="PTHR30524">
    <property type="entry name" value="MANNITOL-1-PHOSPHATE 5-DEHYDROGENASE"/>
    <property type="match status" value="1"/>
</dbReference>